<keyword evidence="4" id="KW-1185">Reference proteome</keyword>
<feature type="domain" description="UspA" evidence="2">
    <location>
        <begin position="41"/>
        <end position="176"/>
    </location>
</feature>
<evidence type="ECO:0000313" key="3">
    <source>
        <dbReference type="EMBL" id="MWG36042.1"/>
    </source>
</evidence>
<accession>A0A6B0GMF6</accession>
<evidence type="ECO:0000256" key="1">
    <source>
        <dbReference type="ARBA" id="ARBA00008791"/>
    </source>
</evidence>
<dbReference type="InterPro" id="IPR014729">
    <property type="entry name" value="Rossmann-like_a/b/a_fold"/>
</dbReference>
<dbReference type="CDD" id="cd00293">
    <property type="entry name" value="USP-like"/>
    <property type="match status" value="1"/>
</dbReference>
<reference evidence="3 4" key="1">
    <citation type="submission" date="2019-12" db="EMBL/GenBank/DDBJ databases">
        <title>Halocatena pleomorpha gen. nov. sp. nov., an extremely halophilic archaeon of family Halobacteriaceae isolated from saltpan soil.</title>
        <authorList>
            <person name="Pal Y."/>
            <person name="Verma A."/>
            <person name="Krishnamurthi S."/>
            <person name="Kumar P."/>
        </authorList>
    </citation>
    <scope>NUCLEOTIDE SEQUENCE [LARGE SCALE GENOMIC DNA]</scope>
    <source>
        <strain evidence="3 4">JCM 16495</strain>
    </source>
</reference>
<name>A0A6B0GMF6_9EURY</name>
<feature type="domain" description="UspA" evidence="2">
    <location>
        <begin position="1"/>
        <end position="30"/>
    </location>
</feature>
<sequence length="183" mass="19242">MGTHGRTGVERFVVGSIAAQVVRHAPVPVLTTAADVEWDVETVLVPTDGSSYAEEAADHAFDLAARYDATVHAVSVVDQDAVGFDVRSTRLTEALREQAQAAVDRLVARAEERAVVASGTVVDGHAATEILETVETADAGLVVLGTHGRSGVRRLLLGSVTEVVVRGATVPVLSVPPTDRREE</sequence>
<dbReference type="AlphaFoldDB" id="A0A6B0GMF6"/>
<dbReference type="Proteomes" id="UP000451471">
    <property type="component" value="Unassembled WGS sequence"/>
</dbReference>
<organism evidence="3 4">
    <name type="scientific">Halomarina oriensis</name>
    <dbReference type="NCBI Taxonomy" id="671145"/>
    <lineage>
        <taxon>Archaea</taxon>
        <taxon>Methanobacteriati</taxon>
        <taxon>Methanobacteriota</taxon>
        <taxon>Stenosarchaea group</taxon>
        <taxon>Halobacteria</taxon>
        <taxon>Halobacteriales</taxon>
        <taxon>Natronomonadaceae</taxon>
        <taxon>Halomarina</taxon>
    </lineage>
</organism>
<dbReference type="Pfam" id="PF00582">
    <property type="entry name" value="Usp"/>
    <property type="match status" value="2"/>
</dbReference>
<gene>
    <name evidence="3" type="ORF">GQS65_16360</name>
</gene>
<comment type="similarity">
    <text evidence="1">Belongs to the universal stress protein A family.</text>
</comment>
<dbReference type="InterPro" id="IPR006016">
    <property type="entry name" value="UspA"/>
</dbReference>
<protein>
    <recommendedName>
        <fullName evidence="2">UspA domain-containing protein</fullName>
    </recommendedName>
</protein>
<comment type="caution">
    <text evidence="3">The sequence shown here is derived from an EMBL/GenBank/DDBJ whole genome shotgun (WGS) entry which is preliminary data.</text>
</comment>
<dbReference type="OrthoDB" id="105697at2157"/>
<dbReference type="SUPFAM" id="SSF52402">
    <property type="entry name" value="Adenine nucleotide alpha hydrolases-like"/>
    <property type="match status" value="2"/>
</dbReference>
<dbReference type="PANTHER" id="PTHR46268:SF6">
    <property type="entry name" value="UNIVERSAL STRESS PROTEIN UP12"/>
    <property type="match status" value="1"/>
</dbReference>
<dbReference type="InterPro" id="IPR006015">
    <property type="entry name" value="Universal_stress_UspA"/>
</dbReference>
<evidence type="ECO:0000259" key="2">
    <source>
        <dbReference type="Pfam" id="PF00582"/>
    </source>
</evidence>
<dbReference type="PRINTS" id="PR01438">
    <property type="entry name" value="UNVRSLSTRESS"/>
</dbReference>
<dbReference type="PANTHER" id="PTHR46268">
    <property type="entry name" value="STRESS RESPONSE PROTEIN NHAX"/>
    <property type="match status" value="1"/>
</dbReference>
<dbReference type="EMBL" id="WSZK01000030">
    <property type="protein sequence ID" value="MWG36042.1"/>
    <property type="molecule type" value="Genomic_DNA"/>
</dbReference>
<dbReference type="Gene3D" id="3.40.50.620">
    <property type="entry name" value="HUPs"/>
    <property type="match status" value="2"/>
</dbReference>
<proteinExistence type="inferred from homology"/>
<evidence type="ECO:0000313" key="4">
    <source>
        <dbReference type="Proteomes" id="UP000451471"/>
    </source>
</evidence>